<evidence type="ECO:0000313" key="3">
    <source>
        <dbReference type="Proteomes" id="UP001596455"/>
    </source>
</evidence>
<keyword evidence="3" id="KW-1185">Reference proteome</keyword>
<dbReference type="Gene3D" id="1.10.10.10">
    <property type="entry name" value="Winged helix-like DNA-binding domain superfamily/Winged helix DNA-binding domain"/>
    <property type="match status" value="1"/>
</dbReference>
<dbReference type="EMBL" id="JBHTCQ010000001">
    <property type="protein sequence ID" value="MFC7404364.1"/>
    <property type="molecule type" value="Genomic_DNA"/>
</dbReference>
<protein>
    <submittedName>
        <fullName evidence="2">MarR family winged helix-turn-helix transcriptional regulator</fullName>
    </submittedName>
</protein>
<dbReference type="SMART" id="SM00347">
    <property type="entry name" value="HTH_MARR"/>
    <property type="match status" value="1"/>
</dbReference>
<reference evidence="3" key="1">
    <citation type="journal article" date="2019" name="Int. J. Syst. Evol. Microbiol.">
        <title>The Global Catalogue of Microorganisms (GCM) 10K type strain sequencing project: providing services to taxonomists for standard genome sequencing and annotation.</title>
        <authorList>
            <consortium name="The Broad Institute Genomics Platform"/>
            <consortium name="The Broad Institute Genome Sequencing Center for Infectious Disease"/>
            <person name="Wu L."/>
            <person name="Ma J."/>
        </authorList>
    </citation>
    <scope>NUCLEOTIDE SEQUENCE [LARGE SCALE GENOMIC DNA]</scope>
    <source>
        <strain evidence="3">JCM 1490</strain>
    </source>
</reference>
<dbReference type="InterPro" id="IPR000835">
    <property type="entry name" value="HTH_MarR-typ"/>
</dbReference>
<gene>
    <name evidence="2" type="ORF">ACFQQL_04515</name>
</gene>
<proteinExistence type="predicted"/>
<dbReference type="RefSeq" id="WP_382391682.1">
    <property type="nucleotide sequence ID" value="NZ_JBHTCQ010000001.1"/>
</dbReference>
<organism evidence="2 3">
    <name type="scientific">Georgenia alba</name>
    <dbReference type="NCBI Taxonomy" id="2233858"/>
    <lineage>
        <taxon>Bacteria</taxon>
        <taxon>Bacillati</taxon>
        <taxon>Actinomycetota</taxon>
        <taxon>Actinomycetes</taxon>
        <taxon>Micrococcales</taxon>
        <taxon>Bogoriellaceae</taxon>
        <taxon>Georgenia</taxon>
    </lineage>
</organism>
<accession>A0ABW2Q4E2</accession>
<evidence type="ECO:0000313" key="2">
    <source>
        <dbReference type="EMBL" id="MFC7404364.1"/>
    </source>
</evidence>
<evidence type="ECO:0000259" key="1">
    <source>
        <dbReference type="PROSITE" id="PS50995"/>
    </source>
</evidence>
<name>A0ABW2Q4E2_9MICO</name>
<dbReference type="PANTHER" id="PTHR33164">
    <property type="entry name" value="TRANSCRIPTIONAL REGULATOR, MARR FAMILY"/>
    <property type="match status" value="1"/>
</dbReference>
<dbReference type="PROSITE" id="PS50995">
    <property type="entry name" value="HTH_MARR_2"/>
    <property type="match status" value="1"/>
</dbReference>
<dbReference type="Pfam" id="PF12802">
    <property type="entry name" value="MarR_2"/>
    <property type="match status" value="1"/>
</dbReference>
<comment type="caution">
    <text evidence="2">The sequence shown here is derived from an EMBL/GenBank/DDBJ whole genome shotgun (WGS) entry which is preliminary data.</text>
</comment>
<dbReference type="Proteomes" id="UP001596455">
    <property type="component" value="Unassembled WGS sequence"/>
</dbReference>
<dbReference type="InterPro" id="IPR036388">
    <property type="entry name" value="WH-like_DNA-bd_sf"/>
</dbReference>
<dbReference type="PANTHER" id="PTHR33164:SF43">
    <property type="entry name" value="HTH-TYPE TRANSCRIPTIONAL REPRESSOR YETL"/>
    <property type="match status" value="1"/>
</dbReference>
<dbReference type="InterPro" id="IPR036390">
    <property type="entry name" value="WH_DNA-bd_sf"/>
</dbReference>
<feature type="domain" description="HTH marR-type" evidence="1">
    <location>
        <begin position="13"/>
        <end position="150"/>
    </location>
</feature>
<dbReference type="SUPFAM" id="SSF46785">
    <property type="entry name" value="Winged helix' DNA-binding domain"/>
    <property type="match status" value="1"/>
</dbReference>
<sequence length="152" mass="16501">MPGSHPSDEAEAYRLLMADVYELASAARRTSDRVAARHGQSVARWHVMSVVAEEEVSVPGVASRLGLTRQSVQRVVDRLAADGLVARRDNPRHRASPLVGLTPAGRRVLDRLVADADADREAMLAAGGVHRRDLLAARQTVRTLLALLRSRG</sequence>
<dbReference type="InterPro" id="IPR039422">
    <property type="entry name" value="MarR/SlyA-like"/>
</dbReference>